<dbReference type="InterPro" id="IPR038081">
    <property type="entry name" value="CalX-like_sf"/>
</dbReference>
<dbReference type="SMART" id="SM00237">
    <property type="entry name" value="Calx_beta"/>
    <property type="match status" value="2"/>
</dbReference>
<keyword evidence="11" id="KW-0106">Calcium</keyword>
<dbReference type="PRINTS" id="PR01259">
    <property type="entry name" value="NACAEXCHNGR"/>
</dbReference>
<dbReference type="GO" id="GO:0005432">
    <property type="term" value="F:calcium:sodium antiporter activity"/>
    <property type="evidence" value="ECO:0007669"/>
    <property type="project" value="InterPro"/>
</dbReference>
<feature type="transmembrane region" description="Helical" evidence="20">
    <location>
        <begin position="947"/>
        <end position="966"/>
    </location>
</feature>
<evidence type="ECO:0000256" key="4">
    <source>
        <dbReference type="ARBA" id="ARBA00022449"/>
    </source>
</evidence>
<evidence type="ECO:0000256" key="5">
    <source>
        <dbReference type="ARBA" id="ARBA00022475"/>
    </source>
</evidence>
<feature type="domain" description="Calx-beta" evidence="22">
    <location>
        <begin position="554"/>
        <end position="677"/>
    </location>
</feature>
<dbReference type="Pfam" id="PF01699">
    <property type="entry name" value="Na_Ca_ex"/>
    <property type="match status" value="2"/>
</dbReference>
<accession>A0A556V7I7</accession>
<evidence type="ECO:0000256" key="17">
    <source>
        <dbReference type="ARBA" id="ARBA00023180"/>
    </source>
</evidence>
<dbReference type="InterPro" id="IPR051171">
    <property type="entry name" value="CaCA"/>
</dbReference>
<dbReference type="PANTHER" id="PTHR11878:SF8">
    <property type="entry name" value="SODIUM_CALCIUM EXCHANGER 2"/>
    <property type="match status" value="1"/>
</dbReference>
<keyword evidence="6" id="KW-0109">Calcium transport</keyword>
<dbReference type="InterPro" id="IPR004836">
    <property type="entry name" value="Na_Ca_Ex"/>
</dbReference>
<evidence type="ECO:0000256" key="20">
    <source>
        <dbReference type="SAM" id="Phobius"/>
    </source>
</evidence>
<evidence type="ECO:0000256" key="21">
    <source>
        <dbReference type="SAM" id="SignalP"/>
    </source>
</evidence>
<keyword evidence="18" id="KW-0739">Sodium transport</keyword>
<feature type="transmembrane region" description="Helical" evidence="20">
    <location>
        <begin position="212"/>
        <end position="235"/>
    </location>
</feature>
<comment type="similarity">
    <text evidence="2">Belongs to the Ca(2+):cation antiporter (CaCA) (TC 2.A.19) family. SLC8 subfamily.</text>
</comment>
<comment type="caution">
    <text evidence="23">The sequence shown here is derived from an EMBL/GenBank/DDBJ whole genome shotgun (WGS) entry which is preliminary data.</text>
</comment>
<keyword evidence="9 21" id="KW-0732">Signal</keyword>
<dbReference type="Gene3D" id="2.60.40.2030">
    <property type="match status" value="2"/>
</dbReference>
<evidence type="ECO:0000256" key="14">
    <source>
        <dbReference type="ARBA" id="ARBA00023053"/>
    </source>
</evidence>
<keyword evidence="7 20" id="KW-0812">Transmembrane</keyword>
<evidence type="ECO:0000256" key="2">
    <source>
        <dbReference type="ARBA" id="ARBA00007489"/>
    </source>
</evidence>
<dbReference type="NCBIfam" id="TIGR00845">
    <property type="entry name" value="caca"/>
    <property type="match status" value="1"/>
</dbReference>
<evidence type="ECO:0000259" key="22">
    <source>
        <dbReference type="SMART" id="SM00237"/>
    </source>
</evidence>
<dbReference type="InterPro" id="IPR032452">
    <property type="entry name" value="Na_Ca_Ex_C-exten"/>
</dbReference>
<feature type="transmembrane region" description="Helical" evidence="20">
    <location>
        <begin position="180"/>
        <end position="200"/>
    </location>
</feature>
<evidence type="ECO:0000256" key="8">
    <source>
        <dbReference type="ARBA" id="ARBA00022723"/>
    </source>
</evidence>
<evidence type="ECO:0000256" key="10">
    <source>
        <dbReference type="ARBA" id="ARBA00022737"/>
    </source>
</evidence>
<evidence type="ECO:0000313" key="23">
    <source>
        <dbReference type="EMBL" id="TSX85974.1"/>
    </source>
</evidence>
<evidence type="ECO:0000256" key="7">
    <source>
        <dbReference type="ARBA" id="ARBA00022692"/>
    </source>
</evidence>
<dbReference type="Proteomes" id="UP000319801">
    <property type="component" value="Unassembled WGS sequence"/>
</dbReference>
<name>A0A556V7I7_BAGYA</name>
<feature type="transmembrane region" description="Helical" evidence="20">
    <location>
        <begin position="880"/>
        <end position="900"/>
    </location>
</feature>
<keyword evidence="12" id="KW-0112">Calmodulin-binding</keyword>
<evidence type="ECO:0000256" key="11">
    <source>
        <dbReference type="ARBA" id="ARBA00022837"/>
    </source>
</evidence>
<dbReference type="GO" id="GO:0030424">
    <property type="term" value="C:axon"/>
    <property type="evidence" value="ECO:0007669"/>
    <property type="project" value="TreeGrafter"/>
</dbReference>
<proteinExistence type="inferred from homology"/>
<evidence type="ECO:0000256" key="15">
    <source>
        <dbReference type="ARBA" id="ARBA00023065"/>
    </source>
</evidence>
<comment type="catalytic activity">
    <reaction evidence="19">
        <text>Ca(2+)(in) + 3 Na(+)(out) = Ca(2+)(out) + 3 Na(+)(in)</text>
        <dbReference type="Rhea" id="RHEA:69955"/>
        <dbReference type="ChEBI" id="CHEBI:29101"/>
        <dbReference type="ChEBI" id="CHEBI:29108"/>
    </reaction>
</comment>
<feature type="chain" id="PRO_5021912155" evidence="21">
    <location>
        <begin position="28"/>
        <end position="978"/>
    </location>
</feature>
<dbReference type="InterPro" id="IPR003644">
    <property type="entry name" value="Calx_beta"/>
</dbReference>
<sequence length="978" mass="108156">MTPSFPSPVIFLLSFCLLIFLLPSCTTESQKEEELNISPTVLESFDNLLSSNASSDRCGEAAKCNPGIILPVWTSDDPGVGEKIARSAVYFISLMYMFLGVSIIADRFMASIEVITSQEKEVTITLPSGETTVATVRIWNETVSNLTLMALGSSAPEILLSVIEVCGHGFKSGELGPSTIVGSAAFNMFVIIGLCVWVIPNGEVRKIKHLRVFFITAFWSIFAYIWLYLILAVISPEVVEVWEALVTLSLFPVCVILAWIADRRLLFYKYMSKRYRADRRTGVVVETEGEMSPKGGDIIMRGKFPPSTSAGIITLEHQDGPNSSAGTMVTLLKSNGATINMESTKELDESRKEVIRILKDLKQKYPKKDLDQLMELANYYALLHQQKSRAFYRVQATRMMIGAGNVLKKHAADHARKATTKDVDASEHDDYATCSRISFERNHSQCMENCGTLYLPVVCQGGTGENTFYVDYRTEDGTANAGSDYQYSEGTLVFKPGETRKEIKIGIIDDDIFEEDEHFFVRLLNLRIGDAEGMFESDEAGQAPKGRLAEPLVTTVTILDDDHAGIFAFSDHVTRVSESVGTMEVTVVRNSGARGTVIVPYHTEPGTAQGEGVDYEDACGELEFTNDQTTVTRDSCIMRFVCVCVCACVCVIRQTIQIRIIDDEEYEKHENFYIVLEEPRWMKRGISEDQEGQLSAEEEEAKRIAEMGKPILGEHSRLEVVIEESYEFKSTVDKLIKKTNLALVIGTHSWREQFVDAVTVSAGDGEDEVEGREHPPSCADYVMHFLTVFWKVVFACVPPTEYWNGWACFMVSITVIGILTAIIGDLASHFGCTIGLKDTVTAVVFVALGTSIPDTFASKVAATQDQYADASIGNVTGSNAVNVFLGIGVAWSVAAVYWSLKGGSFRVDPGSLAFSVTLFTIFAFICMAVLFFRRRPSIGGELGGPRVARLLTSLLFLGLWLLYILFSSLEAYCHIRGF</sequence>
<organism evidence="23 24">
    <name type="scientific">Bagarius yarrelli</name>
    <name type="common">Goonch</name>
    <name type="synonym">Bagrus yarrelli</name>
    <dbReference type="NCBI Taxonomy" id="175774"/>
    <lineage>
        <taxon>Eukaryota</taxon>
        <taxon>Metazoa</taxon>
        <taxon>Chordata</taxon>
        <taxon>Craniata</taxon>
        <taxon>Vertebrata</taxon>
        <taxon>Euteleostomi</taxon>
        <taxon>Actinopterygii</taxon>
        <taxon>Neopterygii</taxon>
        <taxon>Teleostei</taxon>
        <taxon>Ostariophysi</taxon>
        <taxon>Siluriformes</taxon>
        <taxon>Sisoridae</taxon>
        <taxon>Sisorinae</taxon>
        <taxon>Bagarius</taxon>
    </lineage>
</organism>
<evidence type="ECO:0000256" key="18">
    <source>
        <dbReference type="ARBA" id="ARBA00023201"/>
    </source>
</evidence>
<keyword evidence="8" id="KW-0479">Metal-binding</keyword>
<evidence type="ECO:0000256" key="3">
    <source>
        <dbReference type="ARBA" id="ARBA00022448"/>
    </source>
</evidence>
<dbReference type="FunFam" id="1.20.1420.30:FF:000001">
    <property type="entry name" value="sodium/calcium exchanger 1 isoform X1"/>
    <property type="match status" value="1"/>
</dbReference>
<reference evidence="23 24" key="1">
    <citation type="journal article" date="2019" name="Genome Biol. Evol.">
        <title>Whole-Genome Sequencing of the Giant Devil Catfish, Bagarius yarrelli.</title>
        <authorList>
            <person name="Jiang W."/>
            <person name="Lv Y."/>
            <person name="Cheng L."/>
            <person name="Yang K."/>
            <person name="Chao B."/>
            <person name="Wang X."/>
            <person name="Li Y."/>
            <person name="Pan X."/>
            <person name="You X."/>
            <person name="Zhang Y."/>
            <person name="Yang J."/>
            <person name="Li J."/>
            <person name="Zhang X."/>
            <person name="Liu S."/>
            <person name="Sun C."/>
            <person name="Yang J."/>
            <person name="Shi Q."/>
        </authorList>
    </citation>
    <scope>NUCLEOTIDE SEQUENCE [LARGE SCALE GENOMIC DNA]</scope>
    <source>
        <strain evidence="23">JWS20170419001</strain>
        <tissue evidence="23">Muscle</tissue>
    </source>
</reference>
<feature type="transmembrane region" description="Helical" evidence="20">
    <location>
        <begin position="912"/>
        <end position="932"/>
    </location>
</feature>
<evidence type="ECO:0000256" key="13">
    <source>
        <dbReference type="ARBA" id="ARBA00022989"/>
    </source>
</evidence>
<dbReference type="AlphaFoldDB" id="A0A556V7I7"/>
<keyword evidence="15" id="KW-0406">Ion transport</keyword>
<evidence type="ECO:0000256" key="16">
    <source>
        <dbReference type="ARBA" id="ARBA00023136"/>
    </source>
</evidence>
<keyword evidence="3" id="KW-0813">Transport</keyword>
<keyword evidence="13 20" id="KW-1133">Transmembrane helix</keyword>
<dbReference type="FunFam" id="1.20.1420.30:FF:000003">
    <property type="entry name" value="sodium/calcium exchanger 1 isoform X1"/>
    <property type="match status" value="1"/>
</dbReference>
<comment type="subcellular location">
    <subcellularLocation>
        <location evidence="1">Cell membrane</location>
        <topology evidence="1">Multi-pass membrane protein</topology>
    </subcellularLocation>
</comment>
<evidence type="ECO:0000256" key="19">
    <source>
        <dbReference type="ARBA" id="ARBA00033667"/>
    </source>
</evidence>
<dbReference type="EMBL" id="VCAZ01000143">
    <property type="protein sequence ID" value="TSX85974.1"/>
    <property type="molecule type" value="Genomic_DNA"/>
</dbReference>
<feature type="signal peptide" evidence="21">
    <location>
        <begin position="1"/>
        <end position="27"/>
    </location>
</feature>
<feature type="transmembrane region" description="Helical" evidence="20">
    <location>
        <begin position="806"/>
        <end position="827"/>
    </location>
</feature>
<dbReference type="Pfam" id="PF16494">
    <property type="entry name" value="Na_Ca_ex_C"/>
    <property type="match status" value="1"/>
</dbReference>
<dbReference type="GO" id="GO:0005516">
    <property type="term" value="F:calmodulin binding"/>
    <property type="evidence" value="ECO:0007669"/>
    <property type="project" value="UniProtKB-KW"/>
</dbReference>
<dbReference type="GO" id="GO:0098703">
    <property type="term" value="P:calcium ion import across plasma membrane"/>
    <property type="evidence" value="ECO:0007669"/>
    <property type="project" value="TreeGrafter"/>
</dbReference>
<dbReference type="GO" id="GO:0007154">
    <property type="term" value="P:cell communication"/>
    <property type="evidence" value="ECO:0007669"/>
    <property type="project" value="InterPro"/>
</dbReference>
<protein>
    <submittedName>
        <fullName evidence="23">Sodium/calcium exchanger 2</fullName>
    </submittedName>
</protein>
<dbReference type="SUPFAM" id="SSF141072">
    <property type="entry name" value="CalX-like"/>
    <property type="match status" value="2"/>
</dbReference>
<evidence type="ECO:0000313" key="24">
    <source>
        <dbReference type="Proteomes" id="UP000319801"/>
    </source>
</evidence>
<gene>
    <name evidence="23" type="ORF">Baya_14006</name>
</gene>
<keyword evidence="10" id="KW-0677">Repeat</keyword>
<evidence type="ECO:0000256" key="1">
    <source>
        <dbReference type="ARBA" id="ARBA00004651"/>
    </source>
</evidence>
<dbReference type="Pfam" id="PF03160">
    <property type="entry name" value="Calx-beta"/>
    <property type="match status" value="2"/>
</dbReference>
<dbReference type="InterPro" id="IPR044880">
    <property type="entry name" value="NCX_ion-bd_dom_sf"/>
</dbReference>
<feature type="domain" description="Calx-beta" evidence="22">
    <location>
        <begin position="421"/>
        <end position="524"/>
    </location>
</feature>
<keyword evidence="24" id="KW-1185">Reference proteome</keyword>
<keyword evidence="4" id="KW-0050">Antiport</keyword>
<dbReference type="InterPro" id="IPR004837">
    <property type="entry name" value="NaCa_Exmemb"/>
</dbReference>
<evidence type="ECO:0000256" key="6">
    <source>
        <dbReference type="ARBA" id="ARBA00022568"/>
    </source>
</evidence>
<keyword evidence="17" id="KW-0325">Glycoprotein</keyword>
<keyword evidence="14" id="KW-0915">Sodium</keyword>
<dbReference type="GO" id="GO:0098794">
    <property type="term" value="C:postsynapse"/>
    <property type="evidence" value="ECO:0007669"/>
    <property type="project" value="TreeGrafter"/>
</dbReference>
<evidence type="ECO:0000256" key="9">
    <source>
        <dbReference type="ARBA" id="ARBA00022729"/>
    </source>
</evidence>
<dbReference type="GO" id="GO:0042383">
    <property type="term" value="C:sarcolemma"/>
    <property type="evidence" value="ECO:0007669"/>
    <property type="project" value="TreeGrafter"/>
</dbReference>
<dbReference type="OrthoDB" id="418484at2759"/>
<evidence type="ECO:0000256" key="12">
    <source>
        <dbReference type="ARBA" id="ARBA00022860"/>
    </source>
</evidence>
<keyword evidence="5" id="KW-1003">Cell membrane</keyword>
<feature type="transmembrane region" description="Helical" evidence="20">
    <location>
        <begin position="241"/>
        <end position="261"/>
    </location>
</feature>
<dbReference type="PANTHER" id="PTHR11878">
    <property type="entry name" value="SODIUM/CALCIUM EXCHANGER"/>
    <property type="match status" value="1"/>
</dbReference>
<dbReference type="Gene3D" id="1.20.1420.30">
    <property type="entry name" value="NCX, central ion-binding region"/>
    <property type="match status" value="2"/>
</dbReference>
<keyword evidence="16 20" id="KW-0472">Membrane</keyword>
<dbReference type="GO" id="GO:0046872">
    <property type="term" value="F:metal ion binding"/>
    <property type="evidence" value="ECO:0007669"/>
    <property type="project" value="UniProtKB-KW"/>
</dbReference>